<evidence type="ECO:0000313" key="3">
    <source>
        <dbReference type="Proteomes" id="UP000588277"/>
    </source>
</evidence>
<dbReference type="PANTHER" id="PTHR18964">
    <property type="entry name" value="ROK (REPRESSOR, ORF, KINASE) FAMILY"/>
    <property type="match status" value="1"/>
</dbReference>
<dbReference type="AlphaFoldDB" id="A0A7Y0F1T3"/>
<evidence type="ECO:0000256" key="1">
    <source>
        <dbReference type="ARBA" id="ARBA00006479"/>
    </source>
</evidence>
<dbReference type="InterPro" id="IPR036388">
    <property type="entry name" value="WH-like_DNA-bd_sf"/>
</dbReference>
<gene>
    <name evidence="2" type="ORF">G1C96_1029</name>
</gene>
<comment type="caution">
    <text evidence="2">The sequence shown here is derived from an EMBL/GenBank/DDBJ whole genome shotgun (WGS) entry which is preliminary data.</text>
</comment>
<proteinExistence type="inferred from homology"/>
<dbReference type="EMBL" id="JAAIIH010000005">
    <property type="protein sequence ID" value="NMN00450.1"/>
    <property type="molecule type" value="Genomic_DNA"/>
</dbReference>
<sequence length="415" mass="44312">MAALRRINQEDLRNHNLSVVLDTLLQSRVPLSRADLAKTTGLTKATMSLLGSILLDNRVVVERDPSVQNTYGRPSTPLAIAPGTWAGVGLQINTDGYGYIVLDLTGRTVAQEWVSENLNGTSPRDAFDRLDALVGPTERQITSMGYHIVGTGLALPGLVTDDQRLLSAPNLDWGMVDLQEFAMTERLRVVAGNEANMAALAQIPGYATCRGGGHDPEGDEASLETNGSFLYVSTDVGIGGAMVRDGRVVTGDHGFSGEIGHVSVSLDGPVCRCGRVGCLEAYAGRRAMVEAAGIADRDDAARAGAAIELYERWRKGDDAAVRTIARAVEALASAIASTLNLMDAQTVVLGGFWQQFGDELADRLTRMVASQILAGDELDVRVLMPLVRERPALRGAAEVGLRRFIDNPLGYIAGE</sequence>
<dbReference type="SUPFAM" id="SSF53067">
    <property type="entry name" value="Actin-like ATPase domain"/>
    <property type="match status" value="2"/>
</dbReference>
<dbReference type="SUPFAM" id="SSF46785">
    <property type="entry name" value="Winged helix' DNA-binding domain"/>
    <property type="match status" value="1"/>
</dbReference>
<dbReference type="Gene3D" id="3.30.420.40">
    <property type="match status" value="2"/>
</dbReference>
<dbReference type="InterPro" id="IPR036390">
    <property type="entry name" value="WH_DNA-bd_sf"/>
</dbReference>
<dbReference type="RefSeq" id="WP_169275597.1">
    <property type="nucleotide sequence ID" value="NZ_JAAIIH010000005.1"/>
</dbReference>
<name>A0A7Y0F1T3_9BIFI</name>
<organism evidence="2 3">
    <name type="scientific">Bifidobacterium moraviense</name>
    <dbReference type="NCBI Taxonomy" id="2675323"/>
    <lineage>
        <taxon>Bacteria</taxon>
        <taxon>Bacillati</taxon>
        <taxon>Actinomycetota</taxon>
        <taxon>Actinomycetes</taxon>
        <taxon>Bifidobacteriales</taxon>
        <taxon>Bifidobacteriaceae</taxon>
        <taxon>Bifidobacterium</taxon>
    </lineage>
</organism>
<dbReference type="Gene3D" id="1.10.10.10">
    <property type="entry name" value="Winged helix-like DNA-binding domain superfamily/Winged helix DNA-binding domain"/>
    <property type="match status" value="1"/>
</dbReference>
<dbReference type="Proteomes" id="UP000588277">
    <property type="component" value="Unassembled WGS sequence"/>
</dbReference>
<evidence type="ECO:0000313" key="2">
    <source>
        <dbReference type="EMBL" id="NMN00450.1"/>
    </source>
</evidence>
<dbReference type="Pfam" id="PF00480">
    <property type="entry name" value="ROK"/>
    <property type="match status" value="1"/>
</dbReference>
<comment type="similarity">
    <text evidence="1">Belongs to the ROK (NagC/XylR) family.</text>
</comment>
<protein>
    <submittedName>
        <fullName evidence="2">NagC family transcriptional regulator</fullName>
    </submittedName>
</protein>
<reference evidence="2 3" key="1">
    <citation type="submission" date="2020-02" db="EMBL/GenBank/DDBJ databases">
        <title>Characterization of phylogenetic diversity of novel bifidobacterial species isolated in Czech ZOOs.</title>
        <authorList>
            <person name="Lugli G.A."/>
            <person name="Vera N.B."/>
            <person name="Ventura M."/>
        </authorList>
    </citation>
    <scope>NUCLEOTIDE SEQUENCE [LARGE SCALE GENOMIC DNA]</scope>
    <source>
        <strain evidence="2 3">DSM 109958</strain>
    </source>
</reference>
<accession>A0A7Y0F1T3</accession>
<dbReference type="PANTHER" id="PTHR18964:SF149">
    <property type="entry name" value="BIFUNCTIONAL UDP-N-ACETYLGLUCOSAMINE 2-EPIMERASE_N-ACETYLMANNOSAMINE KINASE"/>
    <property type="match status" value="1"/>
</dbReference>
<dbReference type="InterPro" id="IPR000600">
    <property type="entry name" value="ROK"/>
</dbReference>
<keyword evidence="3" id="KW-1185">Reference proteome</keyword>
<dbReference type="InterPro" id="IPR043129">
    <property type="entry name" value="ATPase_NBD"/>
</dbReference>